<organism evidence="5 6">
    <name type="scientific">Nonomuraea composti</name>
    <dbReference type="NCBI Taxonomy" id="2720023"/>
    <lineage>
        <taxon>Bacteria</taxon>
        <taxon>Bacillati</taxon>
        <taxon>Actinomycetota</taxon>
        <taxon>Actinomycetes</taxon>
        <taxon>Streptosporangiales</taxon>
        <taxon>Streptosporangiaceae</taxon>
        <taxon>Nonomuraea</taxon>
    </lineage>
</organism>
<name>A0ABX1BK32_9ACTN</name>
<dbReference type="RefSeq" id="WP_168021393.1">
    <property type="nucleotide sequence ID" value="NZ_JAATEP010000080.1"/>
</dbReference>
<keyword evidence="6" id="KW-1185">Reference proteome</keyword>
<evidence type="ECO:0000313" key="6">
    <source>
        <dbReference type="Proteomes" id="UP000696294"/>
    </source>
</evidence>
<accession>A0ABX1BK32</accession>
<evidence type="ECO:0000259" key="4">
    <source>
        <dbReference type="Pfam" id="PF13649"/>
    </source>
</evidence>
<dbReference type="EMBL" id="JAATEP010000080">
    <property type="protein sequence ID" value="NJP98081.1"/>
    <property type="molecule type" value="Genomic_DNA"/>
</dbReference>
<reference evidence="5 6" key="1">
    <citation type="submission" date="2020-03" db="EMBL/GenBank/DDBJ databases">
        <title>WGS of actinomycetes isolated from Thailand.</title>
        <authorList>
            <person name="Thawai C."/>
        </authorList>
    </citation>
    <scope>NUCLEOTIDE SEQUENCE [LARGE SCALE GENOMIC DNA]</scope>
    <source>
        <strain evidence="5 6">FMUSA5-5</strain>
    </source>
</reference>
<dbReference type="Gene3D" id="3.40.50.150">
    <property type="entry name" value="Vaccinia Virus protein VP39"/>
    <property type="match status" value="1"/>
</dbReference>
<dbReference type="InterPro" id="IPR029063">
    <property type="entry name" value="SAM-dependent_MTases_sf"/>
</dbReference>
<feature type="domain" description="Methyltransferase" evidence="4">
    <location>
        <begin position="38"/>
        <end position="132"/>
    </location>
</feature>
<dbReference type="GO" id="GO:0008168">
    <property type="term" value="F:methyltransferase activity"/>
    <property type="evidence" value="ECO:0007669"/>
    <property type="project" value="UniProtKB-KW"/>
</dbReference>
<evidence type="ECO:0000256" key="3">
    <source>
        <dbReference type="ARBA" id="ARBA00022691"/>
    </source>
</evidence>
<gene>
    <name evidence="5" type="ORF">HCN51_53150</name>
</gene>
<protein>
    <submittedName>
        <fullName evidence="5">Class I SAM-dependent methyltransferase</fullName>
    </submittedName>
</protein>
<keyword evidence="3" id="KW-0949">S-adenosyl-L-methionine</keyword>
<dbReference type="Pfam" id="PF13649">
    <property type="entry name" value="Methyltransf_25"/>
    <property type="match status" value="1"/>
</dbReference>
<evidence type="ECO:0000256" key="2">
    <source>
        <dbReference type="ARBA" id="ARBA00022679"/>
    </source>
</evidence>
<evidence type="ECO:0000256" key="1">
    <source>
        <dbReference type="ARBA" id="ARBA00022603"/>
    </source>
</evidence>
<comment type="caution">
    <text evidence="5">The sequence shown here is derived from an EMBL/GenBank/DDBJ whole genome shotgun (WGS) entry which is preliminary data.</text>
</comment>
<keyword evidence="2" id="KW-0808">Transferase</keyword>
<dbReference type="CDD" id="cd02440">
    <property type="entry name" value="AdoMet_MTases"/>
    <property type="match status" value="1"/>
</dbReference>
<sequence>MTASYFDGRAGRYAGADWHVRYAERLVELAALPPGGHVLDAATGTGFAAVAAARAVGPAGRVVGVDVSAGMLAQAGRLGAGLPNVTYEQGDVLRLDRFDEGTFDAVICSAGMLYLPVEDALAAWHRVLKPGGLVGFSAMRAGFPVMARLFRARAAELGLDLRDPMEALGDERRCAAALTRAGFTSVRTVLGEVVLPRSGEEDEEQVWRIYSRSPHYPEVGTLGSEDLSVLRARFLGDVRRLDGEISSRAPVVYAFGHR</sequence>
<keyword evidence="1 5" id="KW-0489">Methyltransferase</keyword>
<dbReference type="PANTHER" id="PTHR43464:SF19">
    <property type="entry name" value="UBIQUINONE BIOSYNTHESIS O-METHYLTRANSFERASE, MITOCHONDRIAL"/>
    <property type="match status" value="1"/>
</dbReference>
<dbReference type="InterPro" id="IPR041698">
    <property type="entry name" value="Methyltransf_25"/>
</dbReference>
<dbReference type="SUPFAM" id="SSF53335">
    <property type="entry name" value="S-adenosyl-L-methionine-dependent methyltransferases"/>
    <property type="match status" value="1"/>
</dbReference>
<dbReference type="Proteomes" id="UP000696294">
    <property type="component" value="Unassembled WGS sequence"/>
</dbReference>
<dbReference type="GO" id="GO:0032259">
    <property type="term" value="P:methylation"/>
    <property type="evidence" value="ECO:0007669"/>
    <property type="project" value="UniProtKB-KW"/>
</dbReference>
<proteinExistence type="predicted"/>
<evidence type="ECO:0000313" key="5">
    <source>
        <dbReference type="EMBL" id="NJP98081.1"/>
    </source>
</evidence>
<dbReference type="PANTHER" id="PTHR43464">
    <property type="entry name" value="METHYLTRANSFERASE"/>
    <property type="match status" value="1"/>
</dbReference>